<evidence type="ECO:0000313" key="2">
    <source>
        <dbReference type="EMBL" id="WJZ82846.1"/>
    </source>
</evidence>
<evidence type="ECO:0000313" key="3">
    <source>
        <dbReference type="Proteomes" id="UP001227230"/>
    </source>
</evidence>
<dbReference type="EMBL" id="CP126649">
    <property type="protein sequence ID" value="WJZ82846.1"/>
    <property type="molecule type" value="Genomic_DNA"/>
</dbReference>
<gene>
    <name evidence="2" type="ORF">VitviT2T_002571</name>
</gene>
<dbReference type="PANTHER" id="PTHR46033">
    <property type="entry name" value="PROTEIN MAIN-LIKE 2"/>
    <property type="match status" value="1"/>
</dbReference>
<dbReference type="Proteomes" id="UP001227230">
    <property type="component" value="Chromosome 2"/>
</dbReference>
<sequence>MHVLAQYRHHLDRLTAYQPYVDDMNVGLPDYCTTGKDIWCTISPLICFHIIEWHRPDRVLRQFGFRQGILNHVIMSQSYTNVI</sequence>
<organism evidence="2 3">
    <name type="scientific">Vitis vinifera</name>
    <name type="common">Grape</name>
    <dbReference type="NCBI Taxonomy" id="29760"/>
    <lineage>
        <taxon>Eukaryota</taxon>
        <taxon>Viridiplantae</taxon>
        <taxon>Streptophyta</taxon>
        <taxon>Embryophyta</taxon>
        <taxon>Tracheophyta</taxon>
        <taxon>Spermatophyta</taxon>
        <taxon>Magnoliopsida</taxon>
        <taxon>eudicotyledons</taxon>
        <taxon>Gunneridae</taxon>
        <taxon>Pentapetalae</taxon>
        <taxon>rosids</taxon>
        <taxon>Vitales</taxon>
        <taxon>Vitaceae</taxon>
        <taxon>Viteae</taxon>
        <taxon>Vitis</taxon>
    </lineage>
</organism>
<proteinExistence type="predicted"/>
<reference evidence="2 3" key="1">
    <citation type="journal article" date="2023" name="Hortic Res">
        <title>The complete reference genome for grapevine (Vitis vinifera L.) genetics and breeding.</title>
        <authorList>
            <person name="Shi X."/>
            <person name="Cao S."/>
            <person name="Wang X."/>
            <person name="Huang S."/>
            <person name="Wang Y."/>
            <person name="Liu Z."/>
            <person name="Liu W."/>
            <person name="Leng X."/>
            <person name="Peng Y."/>
            <person name="Wang N."/>
            <person name="Wang Y."/>
            <person name="Ma Z."/>
            <person name="Xu X."/>
            <person name="Zhang F."/>
            <person name="Xue H."/>
            <person name="Zhong H."/>
            <person name="Wang Y."/>
            <person name="Zhang K."/>
            <person name="Velt A."/>
            <person name="Avia K."/>
            <person name="Holtgrawe D."/>
            <person name="Grimplet J."/>
            <person name="Matus J.T."/>
            <person name="Ware D."/>
            <person name="Wu X."/>
            <person name="Wang H."/>
            <person name="Liu C."/>
            <person name="Fang Y."/>
            <person name="Rustenholz C."/>
            <person name="Cheng Z."/>
            <person name="Xiao H."/>
            <person name="Zhou Y."/>
        </authorList>
    </citation>
    <scope>NUCLEOTIDE SEQUENCE [LARGE SCALE GENOMIC DNA]</scope>
    <source>
        <strain evidence="3">cv. Pinot noir / PN40024</strain>
        <tissue evidence="2">Leaf</tissue>
    </source>
</reference>
<evidence type="ECO:0000259" key="1">
    <source>
        <dbReference type="Pfam" id="PF10536"/>
    </source>
</evidence>
<accession>A0ABY9BJ84</accession>
<keyword evidence="3" id="KW-1185">Reference proteome</keyword>
<dbReference type="InterPro" id="IPR044824">
    <property type="entry name" value="MAIN-like"/>
</dbReference>
<protein>
    <recommendedName>
        <fullName evidence="1">Aminotransferase-like plant mobile domain-containing protein</fullName>
    </recommendedName>
</protein>
<dbReference type="PANTHER" id="PTHR46033:SF8">
    <property type="entry name" value="PROTEIN MAINTENANCE OF MERISTEMS-LIKE"/>
    <property type="match status" value="1"/>
</dbReference>
<name>A0ABY9BJ84_VITVI</name>
<dbReference type="InterPro" id="IPR019557">
    <property type="entry name" value="AminoTfrase-like_pln_mobile"/>
</dbReference>
<feature type="domain" description="Aminotransferase-like plant mobile" evidence="1">
    <location>
        <begin position="4"/>
        <end position="73"/>
    </location>
</feature>
<dbReference type="Pfam" id="PF10536">
    <property type="entry name" value="PMD"/>
    <property type="match status" value="1"/>
</dbReference>